<sequence length="159" mass="18661">MNISEKTFLENVCKYCINKYTISNNGPLIASLIYQICKHEDMDVPAMQGILRIYINENYSRSFAHCFNVYRGVIVDASLYQYALVNKPIENLFPVYIVDTTPPHIEYTIYNEIKKDLQVKFSDKFLENALKNIKGNNTYPTKRFTLLEDSKKEELFFCR</sequence>
<organism evidence="1 2">
    <name type="scientific">Clostridium ljungdahlii</name>
    <dbReference type="NCBI Taxonomy" id="1538"/>
    <lineage>
        <taxon>Bacteria</taxon>
        <taxon>Bacillati</taxon>
        <taxon>Bacillota</taxon>
        <taxon>Clostridia</taxon>
        <taxon>Eubacteriales</taxon>
        <taxon>Clostridiaceae</taxon>
        <taxon>Clostridium</taxon>
    </lineage>
</organism>
<protein>
    <submittedName>
        <fullName evidence="1">Uncharacterized protein</fullName>
    </submittedName>
</protein>
<evidence type="ECO:0000313" key="2">
    <source>
        <dbReference type="Proteomes" id="UP000077407"/>
    </source>
</evidence>
<dbReference type="RefSeq" id="WP_063556912.1">
    <property type="nucleotide sequence ID" value="NZ_LITT01000062.1"/>
</dbReference>
<dbReference type="OrthoDB" id="1919439at2"/>
<dbReference type="PATRIC" id="fig|1538.10.peg.3739"/>
<dbReference type="EMBL" id="LITT01000062">
    <property type="protein sequence ID" value="OAA83333.1"/>
    <property type="molecule type" value="Genomic_DNA"/>
</dbReference>
<dbReference type="AlphaFoldDB" id="A0A168LJZ1"/>
<gene>
    <name evidence="1" type="ORF">WY13_03661</name>
</gene>
<evidence type="ECO:0000313" key="1">
    <source>
        <dbReference type="EMBL" id="OAA83333.1"/>
    </source>
</evidence>
<proteinExistence type="predicted"/>
<comment type="caution">
    <text evidence="1">The sequence shown here is derived from an EMBL/GenBank/DDBJ whole genome shotgun (WGS) entry which is preliminary data.</text>
</comment>
<dbReference type="Proteomes" id="UP000077407">
    <property type="component" value="Unassembled WGS sequence"/>
</dbReference>
<accession>A0A168LJZ1</accession>
<name>A0A168LJZ1_9CLOT</name>
<reference evidence="1 2" key="1">
    <citation type="journal article" date="2015" name="Biotechnol. Bioeng.">
        <title>Genome sequence and phenotypic characterization of Caulobacter segnis.</title>
        <authorList>
            <person name="Patel S."/>
            <person name="Fletcher B."/>
            <person name="Scott D.C."/>
            <person name="Ely B."/>
        </authorList>
    </citation>
    <scope>NUCLEOTIDE SEQUENCE [LARGE SCALE GENOMIC DNA]</scope>
    <source>
        <strain evidence="1 2">ERI-2</strain>
    </source>
</reference>